<evidence type="ECO:0000313" key="5">
    <source>
        <dbReference type="EMBL" id="RNA11163.1"/>
    </source>
</evidence>
<feature type="domain" description="EF-hand" evidence="4">
    <location>
        <begin position="73"/>
        <end position="108"/>
    </location>
</feature>
<evidence type="ECO:0000256" key="1">
    <source>
        <dbReference type="ARBA" id="ARBA00022723"/>
    </source>
</evidence>
<protein>
    <submittedName>
        <fullName evidence="5">Neuronal calcium sensor 2</fullName>
    </submittedName>
</protein>
<dbReference type="Proteomes" id="UP000276133">
    <property type="component" value="Unassembled WGS sequence"/>
</dbReference>
<dbReference type="PANTHER" id="PTHR23055">
    <property type="entry name" value="CALCIUM BINDING PROTEINS"/>
    <property type="match status" value="1"/>
</dbReference>
<accession>A0A3M7QIT1</accession>
<dbReference type="SMART" id="SM00054">
    <property type="entry name" value="EFh"/>
    <property type="match status" value="3"/>
</dbReference>
<dbReference type="CDD" id="cd00051">
    <property type="entry name" value="EFh"/>
    <property type="match status" value="2"/>
</dbReference>
<gene>
    <name evidence="5" type="ORF">BpHYR1_037553</name>
</gene>
<evidence type="ECO:0000256" key="2">
    <source>
        <dbReference type="ARBA" id="ARBA00022737"/>
    </source>
</evidence>
<dbReference type="EMBL" id="REGN01006032">
    <property type="protein sequence ID" value="RNA11163.1"/>
    <property type="molecule type" value="Genomic_DNA"/>
</dbReference>
<feature type="domain" description="EF-hand" evidence="4">
    <location>
        <begin position="110"/>
        <end position="145"/>
    </location>
</feature>
<evidence type="ECO:0000259" key="4">
    <source>
        <dbReference type="PROSITE" id="PS50222"/>
    </source>
</evidence>
<dbReference type="STRING" id="10195.A0A3M7QIT1"/>
<dbReference type="InterPro" id="IPR028846">
    <property type="entry name" value="Recoverin"/>
</dbReference>
<dbReference type="Gene3D" id="1.10.238.10">
    <property type="entry name" value="EF-hand"/>
    <property type="match status" value="1"/>
</dbReference>
<dbReference type="InterPro" id="IPR002048">
    <property type="entry name" value="EF_hand_dom"/>
</dbReference>
<dbReference type="InterPro" id="IPR018247">
    <property type="entry name" value="EF_Hand_1_Ca_BS"/>
</dbReference>
<sequence length="198" mass="23263">MGQSICGCTKAKEKRRAPIQLTEKEIRFLLERTTYDRVEIHEWHTQFLKDCPDGTLNKKMFLKQYRKFNPNGKPEKLCDHVFRAFDADKNGFIDFNEFLISISLTSTDLNYKKKLEWVFNLYDIDANGTIDKDEFRTIIEAIYKVLDVKQHSFKNVEQSANDLFQQIDTDKSKTISLEEFVKACTKDRYLLELLAPSV</sequence>
<keyword evidence="1" id="KW-0479">Metal-binding</keyword>
<dbReference type="OrthoDB" id="191686at2759"/>
<organism evidence="5 6">
    <name type="scientific">Brachionus plicatilis</name>
    <name type="common">Marine rotifer</name>
    <name type="synonym">Brachionus muelleri</name>
    <dbReference type="NCBI Taxonomy" id="10195"/>
    <lineage>
        <taxon>Eukaryota</taxon>
        <taxon>Metazoa</taxon>
        <taxon>Spiralia</taxon>
        <taxon>Gnathifera</taxon>
        <taxon>Rotifera</taxon>
        <taxon>Eurotatoria</taxon>
        <taxon>Monogononta</taxon>
        <taxon>Pseudotrocha</taxon>
        <taxon>Ploima</taxon>
        <taxon>Brachionidae</taxon>
        <taxon>Brachionus</taxon>
    </lineage>
</organism>
<dbReference type="PROSITE" id="PS50222">
    <property type="entry name" value="EF_HAND_2"/>
    <property type="match status" value="3"/>
</dbReference>
<keyword evidence="3" id="KW-0106">Calcium</keyword>
<dbReference type="SUPFAM" id="SSF47473">
    <property type="entry name" value="EF-hand"/>
    <property type="match status" value="1"/>
</dbReference>
<dbReference type="PANTHER" id="PTHR23055:SF69">
    <property type="entry name" value="NEURONAL CALCIUM SENSOR 2"/>
    <property type="match status" value="1"/>
</dbReference>
<feature type="domain" description="EF-hand" evidence="4">
    <location>
        <begin position="155"/>
        <end position="190"/>
    </location>
</feature>
<keyword evidence="6" id="KW-1185">Reference proteome</keyword>
<dbReference type="PROSITE" id="PS00018">
    <property type="entry name" value="EF_HAND_1"/>
    <property type="match status" value="3"/>
</dbReference>
<comment type="caution">
    <text evidence="5">The sequence shown here is derived from an EMBL/GenBank/DDBJ whole genome shotgun (WGS) entry which is preliminary data.</text>
</comment>
<proteinExistence type="predicted"/>
<reference evidence="5 6" key="1">
    <citation type="journal article" date="2018" name="Sci. Rep.">
        <title>Genomic signatures of local adaptation to the degree of environmental predictability in rotifers.</title>
        <authorList>
            <person name="Franch-Gras L."/>
            <person name="Hahn C."/>
            <person name="Garcia-Roger E.M."/>
            <person name="Carmona M.J."/>
            <person name="Serra M."/>
            <person name="Gomez A."/>
        </authorList>
    </citation>
    <scope>NUCLEOTIDE SEQUENCE [LARGE SCALE GENOMIC DNA]</scope>
    <source>
        <strain evidence="5">HYR1</strain>
    </source>
</reference>
<dbReference type="AlphaFoldDB" id="A0A3M7QIT1"/>
<dbReference type="InterPro" id="IPR011992">
    <property type="entry name" value="EF-hand-dom_pair"/>
</dbReference>
<dbReference type="Pfam" id="PF13499">
    <property type="entry name" value="EF-hand_7"/>
    <property type="match status" value="1"/>
</dbReference>
<evidence type="ECO:0000256" key="3">
    <source>
        <dbReference type="ARBA" id="ARBA00022837"/>
    </source>
</evidence>
<evidence type="ECO:0000313" key="6">
    <source>
        <dbReference type="Proteomes" id="UP000276133"/>
    </source>
</evidence>
<name>A0A3M7QIT1_BRAPC</name>
<dbReference type="GO" id="GO:0005509">
    <property type="term" value="F:calcium ion binding"/>
    <property type="evidence" value="ECO:0007669"/>
    <property type="project" value="InterPro"/>
</dbReference>
<dbReference type="Pfam" id="PF00036">
    <property type="entry name" value="EF-hand_1"/>
    <property type="match status" value="1"/>
</dbReference>
<dbReference type="PRINTS" id="PR00450">
    <property type="entry name" value="RECOVERIN"/>
</dbReference>
<keyword evidence="2" id="KW-0677">Repeat</keyword>
<dbReference type="FunFam" id="1.10.238.10:FF:000083">
    <property type="entry name" value="guanylyl cyclase-activating protein 1"/>
    <property type="match status" value="1"/>
</dbReference>